<dbReference type="Pfam" id="PF01212">
    <property type="entry name" value="Beta_elim_lyase"/>
    <property type="match status" value="1"/>
</dbReference>
<dbReference type="RefSeq" id="WP_114591961.1">
    <property type="nucleotide sequence ID" value="NZ_CP031165.1"/>
</dbReference>
<dbReference type="EMBL" id="CP031165">
    <property type="protein sequence ID" value="AXV07477.1"/>
    <property type="molecule type" value="Genomic_DNA"/>
</dbReference>
<accession>A0A346XZ30</accession>
<dbReference type="AlphaFoldDB" id="A0A346XZ30"/>
<dbReference type="Gene3D" id="3.90.1150.10">
    <property type="entry name" value="Aspartate Aminotransferase, domain 1"/>
    <property type="match status" value="1"/>
</dbReference>
<dbReference type="SUPFAM" id="SSF53383">
    <property type="entry name" value="PLP-dependent transferases"/>
    <property type="match status" value="1"/>
</dbReference>
<dbReference type="InterPro" id="IPR023603">
    <property type="entry name" value="Low_specificity_L-TA-like"/>
</dbReference>
<name>A0A346XZ30_9ACTN</name>
<evidence type="ECO:0000256" key="5">
    <source>
        <dbReference type="PIRSR" id="PIRSR017617-1"/>
    </source>
</evidence>
<feature type="modified residue" description="N6-(pyridoxal phosphate)lysine" evidence="5">
    <location>
        <position position="210"/>
    </location>
</feature>
<dbReference type="PIRSF" id="PIRSF017617">
    <property type="entry name" value="Thr_aldolase"/>
    <property type="match status" value="1"/>
</dbReference>
<dbReference type="NCBIfam" id="NF041359">
    <property type="entry name" value="GntG_guanitoxin"/>
    <property type="match status" value="1"/>
</dbReference>
<dbReference type="FunFam" id="3.40.640.10:FF:000030">
    <property type="entry name" value="Low-specificity L-threonine aldolase"/>
    <property type="match status" value="1"/>
</dbReference>
<evidence type="ECO:0000259" key="6">
    <source>
        <dbReference type="Pfam" id="PF01212"/>
    </source>
</evidence>
<comment type="similarity">
    <text evidence="2">Belongs to the threonine aldolase family.</text>
</comment>
<dbReference type="InterPro" id="IPR001597">
    <property type="entry name" value="ArAA_b-elim_lyase/Thr_aldolase"/>
</dbReference>
<proteinExistence type="inferred from homology"/>
<dbReference type="GO" id="GO:0006545">
    <property type="term" value="P:glycine biosynthetic process"/>
    <property type="evidence" value="ECO:0007669"/>
    <property type="project" value="TreeGrafter"/>
</dbReference>
<reference evidence="7 8" key="1">
    <citation type="submission" date="2018-09" db="EMBL/GenBank/DDBJ databases">
        <title>Complete genome sequence of Euzebya sp. DY32-46 isolated from seawater of Pacific Ocean.</title>
        <authorList>
            <person name="Xu L."/>
            <person name="Wu Y.-H."/>
            <person name="Xu X.-W."/>
        </authorList>
    </citation>
    <scope>NUCLEOTIDE SEQUENCE [LARGE SCALE GENOMIC DNA]</scope>
    <source>
        <strain evidence="7 8">DY32-46</strain>
    </source>
</reference>
<dbReference type="Proteomes" id="UP000264006">
    <property type="component" value="Chromosome"/>
</dbReference>
<keyword evidence="8" id="KW-1185">Reference proteome</keyword>
<feature type="domain" description="Aromatic amino acid beta-eliminating lyase/threonine aldolase" evidence="6">
    <location>
        <begin position="14"/>
        <end position="279"/>
    </location>
</feature>
<dbReference type="InterPro" id="IPR015422">
    <property type="entry name" value="PyrdxlP-dep_Trfase_small"/>
</dbReference>
<dbReference type="Gene3D" id="3.40.640.10">
    <property type="entry name" value="Type I PLP-dependent aspartate aminotransferase-like (Major domain)"/>
    <property type="match status" value="1"/>
</dbReference>
<dbReference type="InterPro" id="IPR015421">
    <property type="entry name" value="PyrdxlP-dep_Trfase_major"/>
</dbReference>
<gene>
    <name evidence="7" type="ORF">DVS28_a2798</name>
</gene>
<dbReference type="PANTHER" id="PTHR48097:SF9">
    <property type="entry name" value="L-THREONINE ALDOLASE"/>
    <property type="match status" value="1"/>
</dbReference>
<organism evidence="7 8">
    <name type="scientific">Euzebya pacifica</name>
    <dbReference type="NCBI Taxonomy" id="1608957"/>
    <lineage>
        <taxon>Bacteria</taxon>
        <taxon>Bacillati</taxon>
        <taxon>Actinomycetota</taxon>
        <taxon>Nitriliruptoria</taxon>
        <taxon>Euzebyales</taxon>
    </lineage>
</organism>
<evidence type="ECO:0000256" key="2">
    <source>
        <dbReference type="ARBA" id="ARBA00006966"/>
    </source>
</evidence>
<evidence type="ECO:0000313" key="8">
    <source>
        <dbReference type="Proteomes" id="UP000264006"/>
    </source>
</evidence>
<sequence length="349" mass="36493">MSVNAPRHADGLVDLRSDTVTRPDAAMRRAMAEADVGDDVYGEDPTVRRLEETAAALFGKEAGLLCPSGVQCNLVGLMSLATRGTEVLVEADAHLVNYEAGAGAMFAGVQFRTVQAPDGLFDADLVAAHIRPDHFPLTATSLVAIEQTHNRRGGTAYTPEALAAIGATVREAGLPLYMDGARVFNAVEATGSTTEEQGRQVTALSFCLSKALGAPVGSVFVGPADVVDAARGWRRRLGGAMRQSGVIAAAGLVALEQGPGRVAQDHEHARMLYDAARAVLPDDHPIAPPTSNIVYVDGVDAPAIVAGLRERGILAGSMDPTTLRMVTHRDVDTVGITRATDALKTVLAS</sequence>
<dbReference type="OrthoDB" id="9774495at2"/>
<evidence type="ECO:0000256" key="3">
    <source>
        <dbReference type="ARBA" id="ARBA00022898"/>
    </source>
</evidence>
<keyword evidence="4" id="KW-0456">Lyase</keyword>
<dbReference type="GO" id="GO:0008732">
    <property type="term" value="F:L-allo-threonine aldolase activity"/>
    <property type="evidence" value="ECO:0007669"/>
    <property type="project" value="TreeGrafter"/>
</dbReference>
<dbReference type="PANTHER" id="PTHR48097">
    <property type="entry name" value="L-THREONINE ALDOLASE-RELATED"/>
    <property type="match status" value="1"/>
</dbReference>
<protein>
    <submittedName>
        <fullName evidence="7">Low-specificity L-threonine aldolase</fullName>
    </submittedName>
</protein>
<dbReference type="GO" id="GO:0005829">
    <property type="term" value="C:cytosol"/>
    <property type="evidence" value="ECO:0007669"/>
    <property type="project" value="TreeGrafter"/>
</dbReference>
<evidence type="ECO:0000256" key="1">
    <source>
        <dbReference type="ARBA" id="ARBA00001933"/>
    </source>
</evidence>
<evidence type="ECO:0000256" key="4">
    <source>
        <dbReference type="ARBA" id="ARBA00023239"/>
    </source>
</evidence>
<dbReference type="GO" id="GO:0006567">
    <property type="term" value="P:L-threonine catabolic process"/>
    <property type="evidence" value="ECO:0007669"/>
    <property type="project" value="TreeGrafter"/>
</dbReference>
<comment type="cofactor">
    <cofactor evidence="1">
        <name>pyridoxal 5'-phosphate</name>
        <dbReference type="ChEBI" id="CHEBI:597326"/>
    </cofactor>
</comment>
<keyword evidence="3" id="KW-0663">Pyridoxal phosphate</keyword>
<evidence type="ECO:0000313" key="7">
    <source>
        <dbReference type="EMBL" id="AXV07477.1"/>
    </source>
</evidence>
<dbReference type="KEGG" id="euz:DVS28_a2798"/>
<dbReference type="InterPro" id="IPR015424">
    <property type="entry name" value="PyrdxlP-dep_Trfase"/>
</dbReference>